<dbReference type="InterPro" id="IPR011989">
    <property type="entry name" value="ARM-like"/>
</dbReference>
<reference evidence="3" key="1">
    <citation type="submission" date="2015-07" db="EMBL/GenBank/DDBJ databases">
        <authorList>
            <person name="Rodrigo-Torres Lidia"/>
            <person name="Arahal R.David."/>
        </authorList>
    </citation>
    <scope>NUCLEOTIDE SEQUENCE [LARGE SCALE GENOMIC DNA]</scope>
    <source>
        <strain evidence="3">CECT 5096</strain>
    </source>
</reference>
<dbReference type="GeneID" id="97669684"/>
<keyword evidence="3" id="KW-1185">Reference proteome</keyword>
<dbReference type="EMBL" id="CXWC01000009">
    <property type="protein sequence ID" value="CTQ69900.1"/>
    <property type="molecule type" value="Genomic_DNA"/>
</dbReference>
<name>A0A0M6ZKZ1_9HYPH</name>
<dbReference type="STRING" id="311410.LA5095_06267"/>
<evidence type="ECO:0000313" key="3">
    <source>
        <dbReference type="Proteomes" id="UP000049983"/>
    </source>
</evidence>
<feature type="region of interest" description="Disordered" evidence="1">
    <location>
        <begin position="426"/>
        <end position="504"/>
    </location>
</feature>
<dbReference type="Pfam" id="PF13646">
    <property type="entry name" value="HEAT_2"/>
    <property type="match status" value="1"/>
</dbReference>
<protein>
    <submittedName>
        <fullName evidence="2">HEAT repeat</fullName>
    </submittedName>
</protein>
<dbReference type="AlphaFoldDB" id="A0A0M6ZKZ1"/>
<evidence type="ECO:0000313" key="2">
    <source>
        <dbReference type="EMBL" id="CTQ69900.1"/>
    </source>
</evidence>
<dbReference type="SMART" id="SM00567">
    <property type="entry name" value="EZ_HEAT"/>
    <property type="match status" value="6"/>
</dbReference>
<dbReference type="SUPFAM" id="SSF48371">
    <property type="entry name" value="ARM repeat"/>
    <property type="match status" value="2"/>
</dbReference>
<dbReference type="Gene3D" id="1.25.10.10">
    <property type="entry name" value="Leucine-rich Repeat Variant"/>
    <property type="match status" value="3"/>
</dbReference>
<dbReference type="Proteomes" id="UP000049983">
    <property type="component" value="Unassembled WGS sequence"/>
</dbReference>
<dbReference type="OrthoDB" id="7787289at2"/>
<gene>
    <name evidence="2" type="ORF">LA5096_02294</name>
</gene>
<sequence length="792" mass="85480">MTPESAKVSETLVLGSEVEGNLLTIVQSGTPAEQCLAIKALGAWAPPSARTVLLEATHNADPDVRVDALQTLVKLEETNLGKDFMWSLENDPVGEAKIAALRGLRREDRDLASSLLQRLILDRCEEDVAWEDEVDDWDDWLDIQKEVIHTVGRLGIEDAVDVLLTAANDEFGQDLWRETLEALAGLGRPGLLALIDAGQSASERHRERAARALGASRDSMAIKALDALSQDKVASVRLAALETMLERKAPLFDALLIEDQSGSIRAFAAARSQTIATDNLIQLAISDEDKMVRLAAARRLSERRPSAAQIGRLVNHAKLKLRHESEDFVAALVGILAESGSDEAFDLLMEIKTRSPKPDIQRAVLTAFSRFENPEVLEHLADGITSGSQMVRLSALVSLAALSRGSGEIADNAAAVLLLAARGGLVSEEEETKEKEKNGGQEEAKQFGARARDDDGGNKNRIVLDREGNIVPQETSSEPAKLSDYRNPEEATPTGDTDLDLPPENEAEASVDALAEDGADVVAFPQSTLSAILQGDVEQAEFQEEKIDLSEEDLKFLELAQSTLQKKRVRPDVAPNTALDIRRIAVRLIGEQVHSAFTPVLLEALNARDNELRAAALRALLHRCTKGVALEASDWSRLANQPPDNHLPARAAYLELLAFAPKELAMPHLEAALADEANMAQAAALATFEIMKIVPPQVPGMLHSGDRGTRRAALKLVCGLGETDRTDALVQATFEESGALWAELAAALKKRGACPLTAKIIARLDEACTRGGVNRQIALQVLSGMGDAKDAA</sequence>
<feature type="compositionally biased region" description="Basic and acidic residues" evidence="1">
    <location>
        <begin position="432"/>
        <end position="468"/>
    </location>
</feature>
<accession>A0A0M6ZKZ1</accession>
<dbReference type="InterPro" id="IPR016024">
    <property type="entry name" value="ARM-type_fold"/>
</dbReference>
<proteinExistence type="predicted"/>
<evidence type="ECO:0000256" key="1">
    <source>
        <dbReference type="SAM" id="MobiDB-lite"/>
    </source>
</evidence>
<organism evidence="2 3">
    <name type="scientific">Roseibium album</name>
    <dbReference type="NCBI Taxonomy" id="311410"/>
    <lineage>
        <taxon>Bacteria</taxon>
        <taxon>Pseudomonadati</taxon>
        <taxon>Pseudomonadota</taxon>
        <taxon>Alphaproteobacteria</taxon>
        <taxon>Hyphomicrobiales</taxon>
        <taxon>Stappiaceae</taxon>
        <taxon>Roseibium</taxon>
    </lineage>
</organism>
<dbReference type="InterPro" id="IPR004155">
    <property type="entry name" value="PBS_lyase_HEAT"/>
</dbReference>
<dbReference type="RefSeq" id="WP_055391895.1">
    <property type="nucleotide sequence ID" value="NZ_CXWA01000020.1"/>
</dbReference>